<name>A0ABS4U1E5_9PSEU</name>
<dbReference type="CDD" id="cd00028">
    <property type="entry name" value="B_lectin"/>
    <property type="match status" value="1"/>
</dbReference>
<dbReference type="Gene3D" id="3.40.50.200">
    <property type="entry name" value="Peptidase S8/S53 domain"/>
    <property type="match status" value="1"/>
</dbReference>
<comment type="similarity">
    <text evidence="1 5 6">Belongs to the peptidase S8 family.</text>
</comment>
<sequence>MLVLGLAAPAAAAEGTILGAGVPNAIKDSYIVELKGSARSRTAESVASRYGATVTHTYRHAVHGFAATLTEAAARRLAADPAVLRVQQDVTGSVDATQFNPPSHGLDRIDQRIRPLLGSYTYPNTASNVVAYIIDSGIRITHQEFGGRAFFGVNTFGGPNTDCYGHGTHVAGTVGGASFGVAKGVLLVSVKVGDCLGNINASAVLNGVDWVTAHHTSGPAVANMSLGFATAVPTIETAIRNSVADGIVYTVASGNSGADACASTPARMGEVITVNATDPNDFRASFSSFGACTDIFAPGVNIPSAGKDNDASAAVLSGTSMAAPHVAGAAALVLSANPGLNPQQVAGTLYANATMGLVGNPGPGSPNRMLFVAHPTPPAPAPGPDRLIRGQSLSSGQVLRSQNGLYTLAMQSDGNLVLYNQASQAIWHSSTGGNPGAFAIFQSDGNFVLYRANGVALWHVATNGTAANLFLVQNDGNLVITGPSGQVYWHRLQ</sequence>
<dbReference type="InterPro" id="IPR036852">
    <property type="entry name" value="Peptidase_S8/S53_dom_sf"/>
</dbReference>
<dbReference type="SUPFAM" id="SSF52743">
    <property type="entry name" value="Subtilisin-like"/>
    <property type="match status" value="1"/>
</dbReference>
<keyword evidence="9" id="KW-1185">Reference proteome</keyword>
<dbReference type="PROSITE" id="PS50927">
    <property type="entry name" value="BULB_LECTIN"/>
    <property type="match status" value="1"/>
</dbReference>
<dbReference type="SMART" id="SM00108">
    <property type="entry name" value="B_lectin"/>
    <property type="match status" value="1"/>
</dbReference>
<evidence type="ECO:0000256" key="5">
    <source>
        <dbReference type="PROSITE-ProRule" id="PRU01240"/>
    </source>
</evidence>
<dbReference type="CDD" id="cd04077">
    <property type="entry name" value="Peptidases_S8_PCSK9_ProteinaseK_like"/>
    <property type="match status" value="1"/>
</dbReference>
<evidence type="ECO:0000256" key="1">
    <source>
        <dbReference type="ARBA" id="ARBA00011073"/>
    </source>
</evidence>
<evidence type="ECO:0000313" key="9">
    <source>
        <dbReference type="Proteomes" id="UP001519332"/>
    </source>
</evidence>
<keyword evidence="3 5" id="KW-0378">Hydrolase</keyword>
<dbReference type="GO" id="GO:0008233">
    <property type="term" value="F:peptidase activity"/>
    <property type="evidence" value="ECO:0007669"/>
    <property type="project" value="UniProtKB-KW"/>
</dbReference>
<dbReference type="InterPro" id="IPR034193">
    <property type="entry name" value="PCSK9_ProteinaseK-like"/>
</dbReference>
<dbReference type="EMBL" id="JAGINW010000001">
    <property type="protein sequence ID" value="MBP2330478.1"/>
    <property type="molecule type" value="Genomic_DNA"/>
</dbReference>
<dbReference type="Pfam" id="PF00082">
    <property type="entry name" value="Peptidase_S8"/>
    <property type="match status" value="1"/>
</dbReference>
<dbReference type="GO" id="GO:0006508">
    <property type="term" value="P:proteolysis"/>
    <property type="evidence" value="ECO:0007669"/>
    <property type="project" value="UniProtKB-KW"/>
</dbReference>
<dbReference type="PANTHER" id="PTHR43806">
    <property type="entry name" value="PEPTIDASE S8"/>
    <property type="match status" value="1"/>
</dbReference>
<keyword evidence="4 5" id="KW-0720">Serine protease</keyword>
<feature type="active site" description="Charge relay system" evidence="5">
    <location>
        <position position="320"/>
    </location>
</feature>
<dbReference type="InterPro" id="IPR001480">
    <property type="entry name" value="Bulb-type_lectin_dom"/>
</dbReference>
<dbReference type="SUPFAM" id="SSF54897">
    <property type="entry name" value="Protease propeptides/inhibitors"/>
    <property type="match status" value="1"/>
</dbReference>
<feature type="domain" description="Bulb-type lectin" evidence="7">
    <location>
        <begin position="384"/>
        <end position="493"/>
    </location>
</feature>
<evidence type="ECO:0000256" key="3">
    <source>
        <dbReference type="ARBA" id="ARBA00022801"/>
    </source>
</evidence>
<dbReference type="Gene3D" id="2.90.10.10">
    <property type="entry name" value="Bulb-type lectin domain"/>
    <property type="match status" value="2"/>
</dbReference>
<dbReference type="PRINTS" id="PR00723">
    <property type="entry name" value="SUBTILISIN"/>
</dbReference>
<dbReference type="InterPro" id="IPR010259">
    <property type="entry name" value="S8pro/Inhibitor_I9"/>
</dbReference>
<organism evidence="8 9">
    <name type="scientific">Kibdelosporangium banguiense</name>
    <dbReference type="NCBI Taxonomy" id="1365924"/>
    <lineage>
        <taxon>Bacteria</taxon>
        <taxon>Bacillati</taxon>
        <taxon>Actinomycetota</taxon>
        <taxon>Actinomycetes</taxon>
        <taxon>Pseudonocardiales</taxon>
        <taxon>Pseudonocardiaceae</taxon>
        <taxon>Kibdelosporangium</taxon>
    </lineage>
</organism>
<evidence type="ECO:0000259" key="7">
    <source>
        <dbReference type="PROSITE" id="PS50927"/>
    </source>
</evidence>
<dbReference type="InterPro" id="IPR022398">
    <property type="entry name" value="Peptidase_S8_His-AS"/>
</dbReference>
<accession>A0ABS4U1E5</accession>
<dbReference type="SUPFAM" id="SSF51110">
    <property type="entry name" value="alpha-D-mannose-specific plant lectins"/>
    <property type="match status" value="1"/>
</dbReference>
<evidence type="ECO:0000256" key="4">
    <source>
        <dbReference type="ARBA" id="ARBA00022825"/>
    </source>
</evidence>
<evidence type="ECO:0000256" key="6">
    <source>
        <dbReference type="RuleBase" id="RU003355"/>
    </source>
</evidence>
<dbReference type="PANTHER" id="PTHR43806:SF11">
    <property type="entry name" value="CEREVISIN-RELATED"/>
    <property type="match status" value="1"/>
</dbReference>
<dbReference type="InterPro" id="IPR036426">
    <property type="entry name" value="Bulb-type_lectin_dom_sf"/>
</dbReference>
<keyword evidence="2 5" id="KW-0645">Protease</keyword>
<dbReference type="InterPro" id="IPR050131">
    <property type="entry name" value="Peptidase_S8_subtilisin-like"/>
</dbReference>
<dbReference type="InterPro" id="IPR015500">
    <property type="entry name" value="Peptidase_S8_subtilisin-rel"/>
</dbReference>
<dbReference type="InterPro" id="IPR037045">
    <property type="entry name" value="S8pro/Inhibitor_I9_sf"/>
</dbReference>
<protein>
    <submittedName>
        <fullName evidence="8">Subtilisin family serine protease</fullName>
    </submittedName>
</protein>
<dbReference type="PROSITE" id="PS00138">
    <property type="entry name" value="SUBTILASE_SER"/>
    <property type="match status" value="1"/>
</dbReference>
<dbReference type="InterPro" id="IPR023828">
    <property type="entry name" value="Peptidase_S8_Ser-AS"/>
</dbReference>
<feature type="active site" description="Charge relay system" evidence="5">
    <location>
        <position position="166"/>
    </location>
</feature>
<dbReference type="InterPro" id="IPR000209">
    <property type="entry name" value="Peptidase_S8/S53_dom"/>
</dbReference>
<evidence type="ECO:0000256" key="2">
    <source>
        <dbReference type="ARBA" id="ARBA00022670"/>
    </source>
</evidence>
<dbReference type="PROSITE" id="PS00137">
    <property type="entry name" value="SUBTILASE_HIS"/>
    <property type="match status" value="1"/>
</dbReference>
<evidence type="ECO:0000313" key="8">
    <source>
        <dbReference type="EMBL" id="MBP2330478.1"/>
    </source>
</evidence>
<dbReference type="Proteomes" id="UP001519332">
    <property type="component" value="Unassembled WGS sequence"/>
</dbReference>
<dbReference type="PROSITE" id="PS51892">
    <property type="entry name" value="SUBTILASE"/>
    <property type="match status" value="1"/>
</dbReference>
<reference evidence="8 9" key="1">
    <citation type="submission" date="2021-03" db="EMBL/GenBank/DDBJ databases">
        <title>Sequencing the genomes of 1000 actinobacteria strains.</title>
        <authorList>
            <person name="Klenk H.-P."/>
        </authorList>
    </citation>
    <scope>NUCLEOTIDE SEQUENCE [LARGE SCALE GENOMIC DNA]</scope>
    <source>
        <strain evidence="8 9">DSM 46670</strain>
    </source>
</reference>
<dbReference type="PROSITE" id="PS00136">
    <property type="entry name" value="SUBTILASE_ASP"/>
    <property type="match status" value="1"/>
</dbReference>
<comment type="caution">
    <text evidence="8">The sequence shown here is derived from an EMBL/GenBank/DDBJ whole genome shotgun (WGS) entry which is preliminary data.</text>
</comment>
<proteinExistence type="inferred from homology"/>
<gene>
    <name evidence="8" type="ORF">JOF56_010863</name>
</gene>
<dbReference type="Pfam" id="PF05922">
    <property type="entry name" value="Inhibitor_I9"/>
    <property type="match status" value="1"/>
</dbReference>
<dbReference type="Gene3D" id="3.30.70.80">
    <property type="entry name" value="Peptidase S8 propeptide/proteinase inhibitor I9"/>
    <property type="match status" value="1"/>
</dbReference>
<feature type="active site" description="Charge relay system" evidence="5">
    <location>
        <position position="135"/>
    </location>
</feature>
<dbReference type="InterPro" id="IPR023827">
    <property type="entry name" value="Peptidase_S8_Asp-AS"/>
</dbReference>